<dbReference type="AlphaFoldDB" id="A0AAD1T2G8"/>
<gene>
    <name evidence="11" type="ORF">PECUL_23A003229</name>
</gene>
<keyword evidence="7" id="KW-0735">Signal-anchor</keyword>
<dbReference type="GO" id="GO:0016020">
    <property type="term" value="C:membrane"/>
    <property type="evidence" value="ECO:0007669"/>
    <property type="project" value="UniProtKB-SubCell"/>
</dbReference>
<feature type="transmembrane region" description="Helical" evidence="10">
    <location>
        <begin position="14"/>
        <end position="32"/>
    </location>
</feature>
<proteinExistence type="inferred from homology"/>
<sequence length="1202" mass="142200">MVVDKRRMSARKQWWLFFYSCIAVCSLTWYCFKKTEWQSPIKFPCKAGRSDVMMLTPWLAPIVWNGTYNIDVLNEQFHKKGVHIGITVFAIKKYTVFLKTFIETAEEFFMVGHPVNYYVFTDRIKTVNESTFSLKNGRKLIILEVPSYERWQDVSMRRMEMIRDLSQNQFINEVDYLVCLDVDMMFTDDVGVEILGDLFGTLHPGLYGSSREGFTYERNPRSEAYIPIDQGDFYYAGGYFGGKIEEVYKLTNFSHNAMLRDKENNIEAVWHDESYLNKYLLNYKPTKILSPEYLWDNNFGSGDLIGSDRGTPPAAHGSAVEEGTVVQILDPPWESNATQPRRTDVLMMTPWFAPIVWNSTYNIDILNAQFHQRGVRIGITVFAIKKYIVFVKKFVETAEKFFMAGFDVNYYIFTDRAEDVRQNNFTLNKGRRVIILEVPSYERWQEVSMRRMEMIRNYTQERFINEVNYLVCVDVDMEFSDDVGVEILSDLFGTMHPSFYEASRQHFTYERRPESEAYIPDDEGDFYYAGGFFGGTLEEVYKLTNYCHNAMITDMGKNIEARWHDESYINKYFLYHKPTKILSPEYLWDNRFGVPGILKRRRFVALTHIDMADTYGLFEVCAARYPSKPRRMDVLVMTPWFAPIVWNSTYNIDILNAQFHQRGVDIGITVFAIKKYIVFIKMFVETAEKFFMVGFKVNYYIFTDRADDVHQNNFTLNEGRRVIILEVPSYERWQEVSMRRMEMIRNYTQERFINEVNYLVCVDVDMEFRDDVGVEILSDLFGTMHPSFYGASRQHFTYERRPESEAYIPDDEGDFYYAGGFFGGTLEEVYKLTNYCHNAMITDMGKNIEARWHDESYINKYFLYHKPTKILSPEYLWDNRFGVPGILKRRRFITIFAEVSKDLLVYLECEIEMLYEKPQALTPPRTDVVMMTPWLAPIVWNGTYNIDILNAQFHQRGDRIGLAMFAIKKYVVFLKHFIETAEKFFMVGHKINYYVLTDRVEEVRQYNFTLGEGRQLFILQSPTYKRWQDICFRRMEMIRNYTRDRFINEVDYLAVADIDMQFSDDVGVESLSELFGTIHPGFYNLSRQSFTYERRPQSRAYIPYDEGDFYYAAGYFGGTTEEIYKLTNYCHNGIMADREKNIEALWHEESHLNKYFIYYKPTKLLSPEYLWDNRMGIPGFLKRQRFVAVPKNHNEIRNKRSI</sequence>
<keyword evidence="8 10" id="KW-1133">Transmembrane helix</keyword>
<evidence type="ECO:0000256" key="8">
    <source>
        <dbReference type="ARBA" id="ARBA00022989"/>
    </source>
</evidence>
<evidence type="ECO:0000256" key="1">
    <source>
        <dbReference type="ARBA" id="ARBA00001936"/>
    </source>
</evidence>
<evidence type="ECO:0000256" key="5">
    <source>
        <dbReference type="ARBA" id="ARBA00022679"/>
    </source>
</evidence>
<dbReference type="Proteomes" id="UP001295444">
    <property type="component" value="Chromosome 09"/>
</dbReference>
<evidence type="ECO:0000256" key="4">
    <source>
        <dbReference type="ARBA" id="ARBA00022676"/>
    </source>
</evidence>
<evidence type="ECO:0000256" key="2">
    <source>
        <dbReference type="ARBA" id="ARBA00004606"/>
    </source>
</evidence>
<dbReference type="InterPro" id="IPR005076">
    <property type="entry name" value="Glyco_trans_6"/>
</dbReference>
<evidence type="ECO:0000256" key="10">
    <source>
        <dbReference type="SAM" id="Phobius"/>
    </source>
</evidence>
<keyword evidence="12" id="KW-1185">Reference proteome</keyword>
<dbReference type="Pfam" id="PF03414">
    <property type="entry name" value="Glyco_transf_6"/>
    <property type="match status" value="4"/>
</dbReference>
<dbReference type="InterPro" id="IPR029044">
    <property type="entry name" value="Nucleotide-diphossugar_trans"/>
</dbReference>
<evidence type="ECO:0000256" key="6">
    <source>
        <dbReference type="ARBA" id="ARBA00022692"/>
    </source>
</evidence>
<reference evidence="11" key="1">
    <citation type="submission" date="2022-03" db="EMBL/GenBank/DDBJ databases">
        <authorList>
            <person name="Alioto T."/>
            <person name="Alioto T."/>
            <person name="Gomez Garrido J."/>
        </authorList>
    </citation>
    <scope>NUCLEOTIDE SEQUENCE</scope>
</reference>
<dbReference type="GO" id="GO:0016758">
    <property type="term" value="F:hexosyltransferase activity"/>
    <property type="evidence" value="ECO:0007669"/>
    <property type="project" value="InterPro"/>
</dbReference>
<comment type="subcellular location">
    <subcellularLocation>
        <location evidence="2">Membrane</location>
        <topology evidence="2">Single-pass type II membrane protein</topology>
    </subcellularLocation>
</comment>
<dbReference type="EMBL" id="OW240920">
    <property type="protein sequence ID" value="CAH2316620.1"/>
    <property type="molecule type" value="Genomic_DNA"/>
</dbReference>
<comment type="similarity">
    <text evidence="3">Belongs to the glycosyltransferase 6 family.</text>
</comment>
<dbReference type="GO" id="GO:0005975">
    <property type="term" value="P:carbohydrate metabolic process"/>
    <property type="evidence" value="ECO:0007669"/>
    <property type="project" value="InterPro"/>
</dbReference>
<dbReference type="SUPFAM" id="SSF53448">
    <property type="entry name" value="Nucleotide-diphospho-sugar transferases"/>
    <property type="match status" value="4"/>
</dbReference>
<evidence type="ECO:0000256" key="3">
    <source>
        <dbReference type="ARBA" id="ARBA00010413"/>
    </source>
</evidence>
<organism evidence="11 12">
    <name type="scientific">Pelobates cultripes</name>
    <name type="common">Western spadefoot toad</name>
    <dbReference type="NCBI Taxonomy" id="61616"/>
    <lineage>
        <taxon>Eukaryota</taxon>
        <taxon>Metazoa</taxon>
        <taxon>Chordata</taxon>
        <taxon>Craniata</taxon>
        <taxon>Vertebrata</taxon>
        <taxon>Euteleostomi</taxon>
        <taxon>Amphibia</taxon>
        <taxon>Batrachia</taxon>
        <taxon>Anura</taxon>
        <taxon>Pelobatoidea</taxon>
        <taxon>Pelobatidae</taxon>
        <taxon>Pelobates</taxon>
    </lineage>
</organism>
<dbReference type="PANTHER" id="PTHR10462">
    <property type="entry name" value="GLYCOSYLTRANSFERASE-RELATED"/>
    <property type="match status" value="1"/>
</dbReference>
<evidence type="ECO:0000256" key="9">
    <source>
        <dbReference type="ARBA" id="ARBA00023136"/>
    </source>
</evidence>
<comment type="cofactor">
    <cofactor evidence="1">
        <name>Mn(2+)</name>
        <dbReference type="ChEBI" id="CHEBI:29035"/>
    </cofactor>
</comment>
<evidence type="ECO:0000313" key="12">
    <source>
        <dbReference type="Proteomes" id="UP001295444"/>
    </source>
</evidence>
<name>A0AAD1T2G8_PELCU</name>
<keyword evidence="9 10" id="KW-0472">Membrane</keyword>
<evidence type="ECO:0000256" key="7">
    <source>
        <dbReference type="ARBA" id="ARBA00022968"/>
    </source>
</evidence>
<keyword evidence="5 11" id="KW-0808">Transferase</keyword>
<dbReference type="GO" id="GO:0031982">
    <property type="term" value="C:vesicle"/>
    <property type="evidence" value="ECO:0007669"/>
    <property type="project" value="TreeGrafter"/>
</dbReference>
<accession>A0AAD1T2G8</accession>
<dbReference type="GO" id="GO:0005794">
    <property type="term" value="C:Golgi apparatus"/>
    <property type="evidence" value="ECO:0007669"/>
    <property type="project" value="TreeGrafter"/>
</dbReference>
<dbReference type="FunFam" id="3.90.550.10:FF:000022">
    <property type="entry name" value="Histo-blood group ABO system transferase"/>
    <property type="match status" value="4"/>
</dbReference>
<keyword evidence="6 10" id="KW-0812">Transmembrane</keyword>
<dbReference type="Gene3D" id="3.90.550.10">
    <property type="entry name" value="Spore Coat Polysaccharide Biosynthesis Protein SpsA, Chain A"/>
    <property type="match status" value="4"/>
</dbReference>
<protein>
    <submittedName>
        <fullName evidence="11">Histo-blood group ABO system transferase-like</fullName>
    </submittedName>
</protein>
<evidence type="ECO:0000313" key="11">
    <source>
        <dbReference type="EMBL" id="CAH2316620.1"/>
    </source>
</evidence>
<dbReference type="PANTHER" id="PTHR10462:SF55">
    <property type="entry name" value="HISTO-BLOOD GROUP ABO SYSTEM TRANSFERASE 1"/>
    <property type="match status" value="1"/>
</dbReference>
<keyword evidence="4" id="KW-0328">Glycosyltransferase</keyword>